<dbReference type="CDD" id="cd12313">
    <property type="entry name" value="RRM1_RRM2_RBM5_like"/>
    <property type="match status" value="1"/>
</dbReference>
<feature type="region of interest" description="Disordered" evidence="10">
    <location>
        <begin position="161"/>
        <end position="265"/>
    </location>
</feature>
<dbReference type="InterPro" id="IPR013087">
    <property type="entry name" value="Znf_C2H2_type"/>
</dbReference>
<feature type="region of interest" description="Disordered" evidence="10">
    <location>
        <begin position="1"/>
        <end position="149"/>
    </location>
</feature>
<dbReference type="OrthoDB" id="29221at2759"/>
<dbReference type="GO" id="GO:0000398">
    <property type="term" value="P:mRNA splicing, via spliceosome"/>
    <property type="evidence" value="ECO:0007669"/>
    <property type="project" value="TreeGrafter"/>
</dbReference>
<sequence>MDSRNRRSYSGGSGNDGSGGRGGNSTAYYNRSRSRFSRSRSRSRERNRGFGGGGGGGGGFRHRNSRSRSRSPAFRHDERGGRGGGGGGGDPDLYHNLINEDYRDDERNYNPRNNFNNRQFRREDNFEQNRNHRNNSRDNDRGRDHHENFDNDQRWRDFETRERNSMERSERFQDREPRRPWNRNYSNEHDDRDRSHERMSRPRDSRPNNNGGVGNNRERERDWEHDRDQDSWNHERNQDRHQDRHRRGSSEEDMDEGQMRRNKNGNAQEPLNIIIILGLTMEITRADIMSELIKMNMEPACIRIIRKHGKRFCPDTAAMPQQQRNSSRGIAFVEFTTVEEAKQWMEITQGILKLGDHRLTMQYSHTRIQDWNCSKCGVCNFKFRCYCFVCKTSREEAESVGGSEGVDEVSSILTKKIMLRNLDALTNEEGVLTALQQYLPDLTKTISKVLISRDTLTQASRGICYLHFDTLIDSMNVHNGLMALNPPLTLDDRPVAITYCIDAEELQTGSKDASKAATKASEESHLSRDAAVVSPSGLGGNYTLADVPRLAEYSASLYASNPAEQAHYVQYYTDFYTAEIHGKKSRDPQLTEANSGAAVALSAIQRKQKKMSSIETTITAAAAAAAQAAAEVKASFAAQAISAAPRGNDGKTYPTPDVSQYQYDETSGYYYDRTTGLYYDAHSQYYYNNETGAYLYWDQKRSTYVLATPASTQAALQEVLVDAEQKEEEAKKAKEKEKDKEGGGNKHDKVKVAKKIVKDMEKWAKQLNQKKDYTVVATPQPILSGNDGPSTSRGSQGGYADLGFSILEKKERAKLTDYMSQAGPPGTNKIVNAYGGGSDSEEEAAGNLQNAQGSMVAGTGSVDESDYVDFQKLTCQLCKRAFQSLDILQKHLKMSNLHKENLAKLNQSSGGAVVDEGLSYRDRAKERRLKYGESDPPPPNRSRERFEQEIKTLQTRQKDNSGPAPAMPISSSNVGSRLLQKMGWSEGQGLGRKNQGRTQIIEAEGRTNNVGLGNKAGSMIPGNDYKSYIKKMMKQRYENA</sequence>
<feature type="compositionally biased region" description="Gly residues" evidence="10">
    <location>
        <begin position="11"/>
        <end position="23"/>
    </location>
</feature>
<feature type="domain" description="RRM" evidence="11">
    <location>
        <begin position="272"/>
        <end position="366"/>
    </location>
</feature>
<reference evidence="15" key="1">
    <citation type="submission" date="2025-05" db="UniProtKB">
        <authorList>
            <consortium name="RefSeq"/>
        </authorList>
    </citation>
    <scope>NUCLEOTIDE SEQUENCE [LARGE SCALE GENOMIC DNA]</scope>
    <source>
        <strain evidence="15">14028-0561.14</strain>
    </source>
</reference>
<dbReference type="PROSITE" id="PS50174">
    <property type="entry name" value="G_PATCH"/>
    <property type="match status" value="1"/>
</dbReference>
<feature type="compositionally biased region" description="Basic and acidic residues" evidence="10">
    <location>
        <begin position="161"/>
        <end position="179"/>
    </location>
</feature>
<keyword evidence="3" id="KW-0677">Repeat</keyword>
<keyword evidence="5" id="KW-0862">Zinc</keyword>
<dbReference type="InterPro" id="IPR000504">
    <property type="entry name" value="RRM_dom"/>
</dbReference>
<feature type="compositionally biased region" description="Gly residues" evidence="10">
    <location>
        <begin position="49"/>
        <end position="59"/>
    </location>
</feature>
<feature type="domain" description="C2H2-type" evidence="12">
    <location>
        <begin position="873"/>
        <end position="903"/>
    </location>
</feature>
<dbReference type="RefSeq" id="XP_017021962.1">
    <property type="nucleotide sequence ID" value="XM_017166473.3"/>
</dbReference>
<keyword evidence="15" id="KW-1185">Reference proteome</keyword>
<accession>A0A6P4HZQ4</accession>
<feature type="compositionally biased region" description="Basic and acidic residues" evidence="10">
    <location>
        <begin position="98"/>
        <end position="109"/>
    </location>
</feature>
<feature type="domain" description="RanBP2-type" evidence="14">
    <location>
        <begin position="367"/>
        <end position="396"/>
    </location>
</feature>
<organism evidence="15 16">
    <name type="scientific">Drosophila kikkawai</name>
    <name type="common">Fruit fly</name>
    <dbReference type="NCBI Taxonomy" id="30033"/>
    <lineage>
        <taxon>Eukaryota</taxon>
        <taxon>Metazoa</taxon>
        <taxon>Ecdysozoa</taxon>
        <taxon>Arthropoda</taxon>
        <taxon>Hexapoda</taxon>
        <taxon>Insecta</taxon>
        <taxon>Pterygota</taxon>
        <taxon>Neoptera</taxon>
        <taxon>Endopterygota</taxon>
        <taxon>Diptera</taxon>
        <taxon>Brachycera</taxon>
        <taxon>Muscomorpha</taxon>
        <taxon>Ephydroidea</taxon>
        <taxon>Drosophilidae</taxon>
        <taxon>Drosophila</taxon>
        <taxon>Sophophora</taxon>
    </lineage>
</organism>
<feature type="compositionally biased region" description="Basic residues" evidence="10">
    <location>
        <begin position="32"/>
        <end position="41"/>
    </location>
</feature>
<dbReference type="FunFam" id="3.30.70.330:FF:000823">
    <property type="entry name" value="Uncharacterized protein, isoform A"/>
    <property type="match status" value="1"/>
</dbReference>
<evidence type="ECO:0000259" key="11">
    <source>
        <dbReference type="PROSITE" id="PS50102"/>
    </source>
</evidence>
<feature type="compositionally biased region" description="Basic and acidic residues" evidence="10">
    <location>
        <begin position="186"/>
        <end position="206"/>
    </location>
</feature>
<keyword evidence="6 8" id="KW-0694">RNA-binding</keyword>
<keyword evidence="2" id="KW-0479">Metal-binding</keyword>
<evidence type="ECO:0000256" key="7">
    <source>
        <dbReference type="ARBA" id="ARBA00023242"/>
    </source>
</evidence>
<evidence type="ECO:0000259" key="13">
    <source>
        <dbReference type="PROSITE" id="PS50174"/>
    </source>
</evidence>
<evidence type="ECO:0000256" key="5">
    <source>
        <dbReference type="ARBA" id="ARBA00022833"/>
    </source>
</evidence>
<dbReference type="PROSITE" id="PS50102">
    <property type="entry name" value="RRM"/>
    <property type="match status" value="1"/>
</dbReference>
<dbReference type="PANTHER" id="PTHR13948:SF3">
    <property type="entry name" value="FI21118P1"/>
    <property type="match status" value="1"/>
</dbReference>
<proteinExistence type="predicted"/>
<keyword evidence="7" id="KW-0539">Nucleus</keyword>
<evidence type="ECO:0000256" key="8">
    <source>
        <dbReference type="PROSITE-ProRule" id="PRU00176"/>
    </source>
</evidence>
<evidence type="ECO:0000256" key="2">
    <source>
        <dbReference type="ARBA" id="ARBA00022723"/>
    </source>
</evidence>
<feature type="compositionally biased region" description="Basic and acidic residues" evidence="10">
    <location>
        <begin position="120"/>
        <end position="149"/>
    </location>
</feature>
<dbReference type="SUPFAM" id="SSF54928">
    <property type="entry name" value="RNA-binding domain, RBD"/>
    <property type="match status" value="1"/>
</dbReference>
<dbReference type="PROSITE" id="PS50157">
    <property type="entry name" value="ZINC_FINGER_C2H2_2"/>
    <property type="match status" value="1"/>
</dbReference>
<dbReference type="GO" id="GO:0003723">
    <property type="term" value="F:RNA binding"/>
    <property type="evidence" value="ECO:0007669"/>
    <property type="project" value="UniProtKB-UniRule"/>
</dbReference>
<dbReference type="InterPro" id="IPR000467">
    <property type="entry name" value="G_patch_dom"/>
</dbReference>
<name>A0A6P4HZQ4_DROKI</name>
<dbReference type="InterPro" id="IPR001876">
    <property type="entry name" value="Znf_RanBP2"/>
</dbReference>
<evidence type="ECO:0000256" key="4">
    <source>
        <dbReference type="ARBA" id="ARBA00022771"/>
    </source>
</evidence>
<evidence type="ECO:0000313" key="15">
    <source>
        <dbReference type="Proteomes" id="UP001652661"/>
    </source>
</evidence>
<dbReference type="CDD" id="cd16162">
    <property type="entry name" value="OCRE_RBM5_like"/>
    <property type="match status" value="1"/>
</dbReference>
<dbReference type="PROSITE" id="PS50199">
    <property type="entry name" value="ZF_RANBP2_2"/>
    <property type="match status" value="1"/>
</dbReference>
<dbReference type="PROSITE" id="PS01358">
    <property type="entry name" value="ZF_RANBP2_1"/>
    <property type="match status" value="1"/>
</dbReference>
<feature type="region of interest" description="Disordered" evidence="10">
    <location>
        <begin position="727"/>
        <end position="748"/>
    </location>
</feature>
<dbReference type="InterPro" id="IPR035979">
    <property type="entry name" value="RBD_domain_sf"/>
</dbReference>
<feature type="compositionally biased region" description="Basic and acidic residues" evidence="10">
    <location>
        <begin position="216"/>
        <end position="242"/>
    </location>
</feature>
<dbReference type="Proteomes" id="UP001652661">
    <property type="component" value="Chromosome 2R"/>
</dbReference>
<keyword evidence="4 9" id="KW-0863">Zinc-finger</keyword>
<feature type="domain" description="G-patch" evidence="13">
    <location>
        <begin position="971"/>
        <end position="1017"/>
    </location>
</feature>
<dbReference type="AlphaFoldDB" id="A0A6P4HZQ4"/>
<feature type="compositionally biased region" description="Basic residues" evidence="10">
    <location>
        <begin position="60"/>
        <end position="69"/>
    </location>
</feature>
<dbReference type="Pfam" id="PF01585">
    <property type="entry name" value="G-patch"/>
    <property type="match status" value="1"/>
</dbReference>
<evidence type="ECO:0000313" key="16">
    <source>
        <dbReference type="RefSeq" id="XP_017021962.1"/>
    </source>
</evidence>
<protein>
    <submittedName>
        <fullName evidence="16">RNA-binding protein 5-like isoform X1</fullName>
    </submittedName>
</protein>
<evidence type="ECO:0000256" key="9">
    <source>
        <dbReference type="PROSITE-ProRule" id="PRU00322"/>
    </source>
</evidence>
<dbReference type="SMART" id="SM00547">
    <property type="entry name" value="ZnF_RBZ"/>
    <property type="match status" value="1"/>
</dbReference>
<dbReference type="GeneID" id="108074435"/>
<evidence type="ECO:0000256" key="10">
    <source>
        <dbReference type="SAM" id="MobiDB-lite"/>
    </source>
</evidence>
<comment type="subcellular location">
    <subcellularLocation>
        <location evidence="1">Nucleus</location>
    </subcellularLocation>
</comment>
<dbReference type="InterPro" id="IPR041591">
    <property type="entry name" value="OCRE"/>
</dbReference>
<reference evidence="16" key="2">
    <citation type="submission" date="2025-08" db="UniProtKB">
        <authorList>
            <consortium name="RefSeq"/>
        </authorList>
    </citation>
    <scope>IDENTIFICATION</scope>
    <source>
        <strain evidence="16">14028-0561.14</strain>
        <tissue evidence="16">Whole fly</tissue>
    </source>
</reference>
<dbReference type="InterPro" id="IPR012677">
    <property type="entry name" value="Nucleotide-bd_a/b_plait_sf"/>
</dbReference>
<dbReference type="Gene3D" id="3.30.70.330">
    <property type="match status" value="2"/>
</dbReference>
<evidence type="ECO:0000259" key="12">
    <source>
        <dbReference type="PROSITE" id="PS50157"/>
    </source>
</evidence>
<feature type="compositionally biased region" description="Basic and acidic residues" evidence="10">
    <location>
        <begin position="728"/>
        <end position="748"/>
    </location>
</feature>
<feature type="region of interest" description="Disordered" evidence="10">
    <location>
        <begin position="953"/>
        <end position="972"/>
    </location>
</feature>
<dbReference type="Pfam" id="PF17780">
    <property type="entry name" value="OCRE"/>
    <property type="match status" value="1"/>
</dbReference>
<dbReference type="GO" id="GO:0008270">
    <property type="term" value="F:zinc ion binding"/>
    <property type="evidence" value="ECO:0007669"/>
    <property type="project" value="UniProtKB-KW"/>
</dbReference>
<evidence type="ECO:0000256" key="6">
    <source>
        <dbReference type="ARBA" id="ARBA00022884"/>
    </source>
</evidence>
<evidence type="ECO:0000259" key="14">
    <source>
        <dbReference type="PROSITE" id="PS50199"/>
    </source>
</evidence>
<dbReference type="SMART" id="SM00443">
    <property type="entry name" value="G_patch"/>
    <property type="match status" value="1"/>
</dbReference>
<evidence type="ECO:0000256" key="1">
    <source>
        <dbReference type="ARBA" id="ARBA00004123"/>
    </source>
</evidence>
<feature type="region of interest" description="Disordered" evidence="10">
    <location>
        <begin position="511"/>
        <end position="532"/>
    </location>
</feature>
<dbReference type="PANTHER" id="PTHR13948">
    <property type="entry name" value="RNA-BINDING PROTEIN"/>
    <property type="match status" value="1"/>
</dbReference>
<dbReference type="GO" id="GO:0005634">
    <property type="term" value="C:nucleus"/>
    <property type="evidence" value="ECO:0007669"/>
    <property type="project" value="UniProtKB-SubCell"/>
</dbReference>
<gene>
    <name evidence="16" type="primary">LOC108074435</name>
</gene>
<evidence type="ECO:0000256" key="3">
    <source>
        <dbReference type="ARBA" id="ARBA00022737"/>
    </source>
</evidence>